<dbReference type="InterPro" id="IPR041426">
    <property type="entry name" value="Mos1_HTH"/>
</dbReference>
<dbReference type="Pfam" id="PF01359">
    <property type="entry name" value="Transposase_1"/>
    <property type="match status" value="1"/>
</dbReference>
<feature type="domain" description="Mos1 transposase HTH" evidence="1">
    <location>
        <begin position="189"/>
        <end position="231"/>
    </location>
</feature>
<evidence type="ECO:0000313" key="2">
    <source>
        <dbReference type="EMBL" id="UYV76023.1"/>
    </source>
</evidence>
<protein>
    <recommendedName>
        <fullName evidence="1">Mos1 transposase HTH domain-containing protein</fullName>
    </recommendedName>
</protein>
<dbReference type="InterPro" id="IPR052709">
    <property type="entry name" value="Transposase-MT_Hybrid"/>
</dbReference>
<keyword evidence="3" id="KW-1185">Reference proteome</keyword>
<dbReference type="PANTHER" id="PTHR46060">
    <property type="entry name" value="MARINER MOS1 TRANSPOSASE-LIKE PROTEIN"/>
    <property type="match status" value="1"/>
</dbReference>
<dbReference type="EMBL" id="CP092875">
    <property type="protein sequence ID" value="UYV76023.1"/>
    <property type="molecule type" value="Genomic_DNA"/>
</dbReference>
<evidence type="ECO:0000259" key="1">
    <source>
        <dbReference type="Pfam" id="PF17906"/>
    </source>
</evidence>
<dbReference type="InterPro" id="IPR001888">
    <property type="entry name" value="Transposase_1"/>
</dbReference>
<reference evidence="2 3" key="1">
    <citation type="submission" date="2022-01" db="EMBL/GenBank/DDBJ databases">
        <title>A chromosomal length assembly of Cordylochernes scorpioides.</title>
        <authorList>
            <person name="Zeh D."/>
            <person name="Zeh J."/>
        </authorList>
    </citation>
    <scope>NUCLEOTIDE SEQUENCE [LARGE SCALE GENOMIC DNA]</scope>
    <source>
        <strain evidence="2">IN4F17</strain>
        <tissue evidence="2">Whole Body</tissue>
    </source>
</reference>
<dbReference type="Gene3D" id="1.10.10.1450">
    <property type="match status" value="1"/>
</dbReference>
<name>A0ABY6L4E5_9ARAC</name>
<dbReference type="Proteomes" id="UP001235939">
    <property type="component" value="Chromosome 13"/>
</dbReference>
<evidence type="ECO:0000313" key="3">
    <source>
        <dbReference type="Proteomes" id="UP001235939"/>
    </source>
</evidence>
<dbReference type="Pfam" id="PF17906">
    <property type="entry name" value="HTH_48"/>
    <property type="match status" value="1"/>
</dbReference>
<dbReference type="Gene3D" id="3.30.420.10">
    <property type="entry name" value="Ribonuclease H-like superfamily/Ribonuclease H"/>
    <property type="match status" value="1"/>
</dbReference>
<dbReference type="InterPro" id="IPR036397">
    <property type="entry name" value="RNaseH_sf"/>
</dbReference>
<proteinExistence type="predicted"/>
<dbReference type="PANTHER" id="PTHR46060:SF1">
    <property type="entry name" value="MARINER MOS1 TRANSPOSASE-LIKE PROTEIN"/>
    <property type="match status" value="1"/>
</dbReference>
<gene>
    <name evidence="2" type="ORF">LAZ67_13002183</name>
</gene>
<accession>A0ABY6L4E5</accession>
<sequence>MLINGLTLGHEFIVHQSLYIKEEIFGRAWLINEKSFQQFILFNRPDFSRIELGFSSLLIHLPRILLRNSEMNAKFVNKGLKVVHVMGDTPPKILPSYVETATLQTRTAVRIHTEIDTTKDDTSKLCKRCTAMYHRENAKRDKHHQRRETPPSYVNAVPQCTTERMHKEINATKEERHLQVIMECFEKQRVCIEVCFKLGKTASESFQMLKQAFKEDALSQSRTFEWFARFKAVTQVPGAYRNLSIRKPENALKIKSSIKENPRITIRELSEDLDISFVTCQTIIKNDLHFKRSPAKFFPHLLTNEQKDNLKETCKNMVEMFNYDPHWLKIVITEDETWVYGYDPETKRQSSQWLEPGEPRFKKARMIKSKLKCLLITFFDVKGLVHYKFVPEGQIINQHYYLDVLRHLREAVRQKRPEK</sequence>
<organism evidence="2 3">
    <name type="scientific">Cordylochernes scorpioides</name>
    <dbReference type="NCBI Taxonomy" id="51811"/>
    <lineage>
        <taxon>Eukaryota</taxon>
        <taxon>Metazoa</taxon>
        <taxon>Ecdysozoa</taxon>
        <taxon>Arthropoda</taxon>
        <taxon>Chelicerata</taxon>
        <taxon>Arachnida</taxon>
        <taxon>Pseudoscorpiones</taxon>
        <taxon>Cheliferoidea</taxon>
        <taxon>Chernetidae</taxon>
        <taxon>Cordylochernes</taxon>
    </lineage>
</organism>